<evidence type="ECO:0000259" key="5">
    <source>
        <dbReference type="Pfam" id="PF00370"/>
    </source>
</evidence>
<evidence type="ECO:0000256" key="2">
    <source>
        <dbReference type="ARBA" id="ARBA00022679"/>
    </source>
</evidence>
<feature type="domain" description="Carbohydrate kinase FGGY C-terminal" evidence="6">
    <location>
        <begin position="257"/>
        <end position="447"/>
    </location>
</feature>
<comment type="caution">
    <text evidence="7">The sequence shown here is derived from an EMBL/GenBank/DDBJ whole genome shotgun (WGS) entry which is preliminary data.</text>
</comment>
<dbReference type="Pfam" id="PF00370">
    <property type="entry name" value="FGGY_N"/>
    <property type="match status" value="1"/>
</dbReference>
<sequence>MNYLIGVDVGTSSTKAVLYDQNAQVITQANYGYELHRNAAGMAEQEPEEVINAAEQAIHDVARAADLSTGKLLAVSISSANQSLLLLDKDKKPLSRLITWADSRAQRAADNLKMMTEGQQLYMKTGVPVHPMSTLTKLLWLREDEPNLFSRTAYFADIKAYLFYRLFNEFKVDMSIASSTGLMNLKTCDWDDQALRVAGITKDQLPEIVDGTTQVTGLVPEAQEKLGVPANTPFVYGAYDGALSNIGVGATKQNTVAITIGTSAAVRVVTDHPVIDPERRLFCYAINKGLWVVGGPLNNGGDVYEWAVKHLVDSSAVKNEQVDPYTLANHVIEGVPAGAHGLLFHPFLGGERAPLWNAKARGSFFGLSHIHTRADMLRAVMEGISMNIATVFQAVRALVGEPASVTATGGFARSKVWRQMLADILNCPVNVPDSFESGCLGSVVMAMQSLGMIDSLDTPQRFIGKVSSYQPDPAAVKVYQRYTPLFQQIEDMLAPAYSEIAKLQERQNN</sequence>
<keyword evidence="3 4" id="KW-0418">Kinase</keyword>
<dbReference type="PROSITE" id="PS00445">
    <property type="entry name" value="FGGY_KINASES_2"/>
    <property type="match status" value="1"/>
</dbReference>
<dbReference type="AlphaFoldDB" id="A0A081NPP6"/>
<dbReference type="GO" id="GO:0016773">
    <property type="term" value="F:phosphotransferase activity, alcohol group as acceptor"/>
    <property type="evidence" value="ECO:0007669"/>
    <property type="project" value="InterPro"/>
</dbReference>
<dbReference type="EMBL" id="QAZN01000005">
    <property type="protein sequence ID" value="PTV04320.1"/>
    <property type="molecule type" value="Genomic_DNA"/>
</dbReference>
<dbReference type="InterPro" id="IPR018484">
    <property type="entry name" value="FGGY_N"/>
</dbReference>
<reference evidence="8" key="1">
    <citation type="submission" date="2018-04" db="EMBL/GenBank/DDBJ databases">
        <title>Draft Genome Sequences of 10 Lactobacillus Species from 22 Commercial Probiotic Products.</title>
        <authorList>
            <person name="Gangiredla J."/>
            <person name="Barnaba T.J."/>
            <person name="Mammel M.K."/>
            <person name="Lacher D.W."/>
            <person name="Elkins C.A."/>
            <person name="Lampel K.A."/>
            <person name="Whitehouse C.A."/>
            <person name="Tartera C."/>
        </authorList>
    </citation>
    <scope>NUCLEOTIDE SEQUENCE [LARGE SCALE GENOMIC DNA]</scope>
    <source>
        <strain evidence="8">DS12_10</strain>
    </source>
</reference>
<evidence type="ECO:0000313" key="7">
    <source>
        <dbReference type="EMBL" id="PTV04320.1"/>
    </source>
</evidence>
<gene>
    <name evidence="7" type="ORF">DB325_04565</name>
</gene>
<dbReference type="InterPro" id="IPR000577">
    <property type="entry name" value="Carb_kinase_FGGY"/>
</dbReference>
<protein>
    <submittedName>
        <fullName evidence="7">Gluconate kinase</fullName>
    </submittedName>
</protein>
<organism evidence="7 8">
    <name type="scientific">Limosilactobacillus reuteri</name>
    <name type="common">Lactobacillus reuteri</name>
    <dbReference type="NCBI Taxonomy" id="1598"/>
    <lineage>
        <taxon>Bacteria</taxon>
        <taxon>Bacillati</taxon>
        <taxon>Bacillota</taxon>
        <taxon>Bacilli</taxon>
        <taxon>Lactobacillales</taxon>
        <taxon>Lactobacillaceae</taxon>
        <taxon>Limosilactobacillus</taxon>
    </lineage>
</organism>
<dbReference type="PIRSF" id="PIRSF000538">
    <property type="entry name" value="GlpK"/>
    <property type="match status" value="1"/>
</dbReference>
<dbReference type="CDD" id="cd07770">
    <property type="entry name" value="ASKHA_NBD_FGGY_GntK"/>
    <property type="match status" value="1"/>
</dbReference>
<dbReference type="Proteomes" id="UP000244083">
    <property type="component" value="Unassembled WGS sequence"/>
</dbReference>
<accession>A0A081NPP6</accession>
<feature type="domain" description="Carbohydrate kinase FGGY N-terminal" evidence="5">
    <location>
        <begin position="3"/>
        <end position="247"/>
    </location>
</feature>
<dbReference type="InterPro" id="IPR018483">
    <property type="entry name" value="Carb_kinase_FGGY_CS"/>
</dbReference>
<evidence type="ECO:0000256" key="1">
    <source>
        <dbReference type="ARBA" id="ARBA00009156"/>
    </source>
</evidence>
<evidence type="ECO:0000256" key="3">
    <source>
        <dbReference type="ARBA" id="ARBA00022777"/>
    </source>
</evidence>
<dbReference type="PANTHER" id="PTHR43095">
    <property type="entry name" value="SUGAR KINASE"/>
    <property type="match status" value="1"/>
</dbReference>
<keyword evidence="2 4" id="KW-0808">Transferase</keyword>
<dbReference type="GO" id="GO:0016301">
    <property type="term" value="F:kinase activity"/>
    <property type="evidence" value="ECO:0007669"/>
    <property type="project" value="UniProtKB-KW"/>
</dbReference>
<dbReference type="InterPro" id="IPR018485">
    <property type="entry name" value="FGGY_C"/>
</dbReference>
<evidence type="ECO:0000313" key="8">
    <source>
        <dbReference type="Proteomes" id="UP000244083"/>
    </source>
</evidence>
<evidence type="ECO:0000259" key="6">
    <source>
        <dbReference type="Pfam" id="PF02782"/>
    </source>
</evidence>
<name>A0A081NPP6_LIMRT</name>
<dbReference type="InterPro" id="IPR050406">
    <property type="entry name" value="FGGY_Carb_Kinase"/>
</dbReference>
<proteinExistence type="inferred from homology"/>
<dbReference type="Pfam" id="PF02782">
    <property type="entry name" value="FGGY_C"/>
    <property type="match status" value="1"/>
</dbReference>
<dbReference type="RefSeq" id="WP_035152600.1">
    <property type="nucleotide sequence ID" value="NZ_QAZN01000005.1"/>
</dbReference>
<dbReference type="PANTHER" id="PTHR43095:SF2">
    <property type="entry name" value="GLUCONOKINASE"/>
    <property type="match status" value="1"/>
</dbReference>
<evidence type="ECO:0000256" key="4">
    <source>
        <dbReference type="RuleBase" id="RU003733"/>
    </source>
</evidence>
<dbReference type="Gene3D" id="3.30.420.40">
    <property type="match status" value="2"/>
</dbReference>
<dbReference type="InterPro" id="IPR043129">
    <property type="entry name" value="ATPase_NBD"/>
</dbReference>
<comment type="similarity">
    <text evidence="1 4">Belongs to the FGGY kinase family.</text>
</comment>
<dbReference type="GO" id="GO:0005975">
    <property type="term" value="P:carbohydrate metabolic process"/>
    <property type="evidence" value="ECO:0007669"/>
    <property type="project" value="InterPro"/>
</dbReference>
<dbReference type="SUPFAM" id="SSF53067">
    <property type="entry name" value="Actin-like ATPase domain"/>
    <property type="match status" value="2"/>
</dbReference>